<dbReference type="Gene3D" id="1.10.390.10">
    <property type="entry name" value="Neutral Protease Domain 2"/>
    <property type="match status" value="1"/>
</dbReference>
<dbReference type="RefSeq" id="WP_009948936.1">
    <property type="nucleotide sequence ID" value="NZ_BAAAGS010000047.1"/>
</dbReference>
<evidence type="ECO:0000256" key="1">
    <source>
        <dbReference type="ARBA" id="ARBA00009388"/>
    </source>
</evidence>
<comment type="similarity">
    <text evidence="1 7">Belongs to the peptidase M4 family.</text>
</comment>
<accession>A0ABN1DQ09</accession>
<evidence type="ECO:0000256" key="5">
    <source>
        <dbReference type="ARBA" id="ARBA00022833"/>
    </source>
</evidence>
<dbReference type="InterPro" id="IPR052759">
    <property type="entry name" value="Metalloprotease_M4"/>
</dbReference>
<dbReference type="Pfam" id="PF01447">
    <property type="entry name" value="Peptidase_M4"/>
    <property type="match status" value="1"/>
</dbReference>
<evidence type="ECO:0000256" key="6">
    <source>
        <dbReference type="ARBA" id="ARBA00023049"/>
    </source>
</evidence>
<organism evidence="10 11">
    <name type="scientific">Saccharopolyspora erythraea</name>
    <name type="common">Streptomyces erythraeus</name>
    <dbReference type="NCBI Taxonomy" id="1836"/>
    <lineage>
        <taxon>Bacteria</taxon>
        <taxon>Bacillati</taxon>
        <taxon>Actinomycetota</taxon>
        <taxon>Actinomycetes</taxon>
        <taxon>Pseudonocardiales</taxon>
        <taxon>Pseudonocardiaceae</taxon>
        <taxon>Saccharopolyspora</taxon>
    </lineage>
</organism>
<dbReference type="EC" id="3.4.24.-" evidence="7"/>
<feature type="domain" description="Peptidase M4 C-terminal" evidence="9">
    <location>
        <begin position="186"/>
        <end position="353"/>
    </location>
</feature>
<comment type="subcellular location">
    <subcellularLocation>
        <location evidence="7">Secreted</location>
    </subcellularLocation>
</comment>
<sequence>MHSPNPIQCVVPDYVLVEIAKRGDEADRDAALSTLAVSTTLRSARSQAEAARSAAGTPLVATAGLREPTMDRVIRDAKTGVDTGSPIVRKEGDGRVGDPAVDEAFDHFGMTWKFFFEVLARNSIDNAGMTLDGVVHFGRKVDNAFWDGDQMLFGDGSERLFTRLTKSLSVAAHELGHGVIQFDGPLVYQGQSGALNEHIADAFGVMVHQWVHHETVEEADWLLGAEILAEGVKGKALRSMKEPGTAFDDPRFGKDKQPAHMKDFVVTAGDNGGVHINSGIPNKAFFEIASALGGRSWERAGRILYATLGHEQLRRNADFRQFARLNHRVAGQLFGVGSTEAEAVANGWASVGVEI</sequence>
<evidence type="ECO:0000256" key="7">
    <source>
        <dbReference type="RuleBase" id="RU366073"/>
    </source>
</evidence>
<gene>
    <name evidence="10" type="ORF">GCM10009533_54670</name>
</gene>
<dbReference type="Gene3D" id="3.10.170.10">
    <property type="match status" value="1"/>
</dbReference>
<reference evidence="10 11" key="1">
    <citation type="journal article" date="2019" name="Int. J. Syst. Evol. Microbiol.">
        <title>The Global Catalogue of Microorganisms (GCM) 10K type strain sequencing project: providing services to taxonomists for standard genome sequencing and annotation.</title>
        <authorList>
            <consortium name="The Broad Institute Genomics Platform"/>
            <consortium name="The Broad Institute Genome Sequencing Center for Infectious Disease"/>
            <person name="Wu L."/>
            <person name="Ma J."/>
        </authorList>
    </citation>
    <scope>NUCLEOTIDE SEQUENCE [LARGE SCALE GENOMIC DNA]</scope>
    <source>
        <strain evidence="10 11">JCM 10303</strain>
    </source>
</reference>
<evidence type="ECO:0000256" key="3">
    <source>
        <dbReference type="ARBA" id="ARBA00022723"/>
    </source>
</evidence>
<dbReference type="SUPFAM" id="SSF55486">
    <property type="entry name" value="Metalloproteases ('zincins'), catalytic domain"/>
    <property type="match status" value="1"/>
</dbReference>
<keyword evidence="5 7" id="KW-0862">Zinc</keyword>
<proteinExistence type="inferred from homology"/>
<comment type="function">
    <text evidence="7">Extracellular zinc metalloprotease.</text>
</comment>
<keyword evidence="4 7" id="KW-0378">Hydrolase</keyword>
<comment type="caution">
    <text evidence="10">The sequence shown here is derived from an EMBL/GenBank/DDBJ whole genome shotgun (WGS) entry which is preliminary data.</text>
</comment>
<keyword evidence="6 7" id="KW-0482">Metalloprotease</keyword>
<evidence type="ECO:0000313" key="11">
    <source>
        <dbReference type="Proteomes" id="UP001500729"/>
    </source>
</evidence>
<evidence type="ECO:0000313" key="10">
    <source>
        <dbReference type="EMBL" id="GAA0549099.1"/>
    </source>
</evidence>
<evidence type="ECO:0000256" key="4">
    <source>
        <dbReference type="ARBA" id="ARBA00022801"/>
    </source>
</evidence>
<protein>
    <recommendedName>
        <fullName evidence="7">Neutral metalloproteinase</fullName>
        <ecNumber evidence="7">3.4.24.-</ecNumber>
    </recommendedName>
</protein>
<evidence type="ECO:0000259" key="8">
    <source>
        <dbReference type="Pfam" id="PF01447"/>
    </source>
</evidence>
<dbReference type="CDD" id="cd09597">
    <property type="entry name" value="M4_TLP"/>
    <property type="match status" value="1"/>
</dbReference>
<dbReference type="Proteomes" id="UP001500729">
    <property type="component" value="Unassembled WGS sequence"/>
</dbReference>
<evidence type="ECO:0000259" key="9">
    <source>
        <dbReference type="Pfam" id="PF02868"/>
    </source>
</evidence>
<comment type="cofactor">
    <cofactor evidence="7">
        <name>Zn(2+)</name>
        <dbReference type="ChEBI" id="CHEBI:29105"/>
    </cofactor>
</comment>
<evidence type="ECO:0000256" key="2">
    <source>
        <dbReference type="ARBA" id="ARBA00022670"/>
    </source>
</evidence>
<dbReference type="Pfam" id="PF02868">
    <property type="entry name" value="Peptidase_M4_C"/>
    <property type="match status" value="1"/>
</dbReference>
<dbReference type="PANTHER" id="PTHR43579">
    <property type="match status" value="1"/>
</dbReference>
<dbReference type="InterPro" id="IPR013856">
    <property type="entry name" value="Peptidase_M4_domain"/>
</dbReference>
<name>A0ABN1DQ09_SACER</name>
<keyword evidence="2 7" id="KW-0645">Protease</keyword>
<dbReference type="EMBL" id="BAAAGS010000047">
    <property type="protein sequence ID" value="GAA0549099.1"/>
    <property type="molecule type" value="Genomic_DNA"/>
</dbReference>
<dbReference type="InterPro" id="IPR027268">
    <property type="entry name" value="Peptidase_M4/M1_CTD_sf"/>
</dbReference>
<keyword evidence="7" id="KW-0964">Secreted</keyword>
<keyword evidence="3" id="KW-0479">Metal-binding</keyword>
<dbReference type="PRINTS" id="PR00730">
    <property type="entry name" value="THERMOLYSIN"/>
</dbReference>
<keyword evidence="11" id="KW-1185">Reference proteome</keyword>
<dbReference type="InterPro" id="IPR023612">
    <property type="entry name" value="Peptidase_M4"/>
</dbReference>
<dbReference type="PANTHER" id="PTHR43579:SF1">
    <property type="entry name" value="NEUTRAL METALLOPROTEINASE"/>
    <property type="match status" value="1"/>
</dbReference>
<feature type="domain" description="Peptidase M4" evidence="8">
    <location>
        <begin position="100"/>
        <end position="181"/>
    </location>
</feature>
<dbReference type="InterPro" id="IPR001570">
    <property type="entry name" value="Peptidase_M4_C_domain"/>
</dbReference>